<sequence length="235" mass="25018">MKVDAVIPALNEAAALGEVLDGIPSPPVRRVIVADNGSTDDTARVAREHGARVVEEPRRGYGAACLQGIAALRDDPPDVVLFLDADGSDDPAEAVAVLAPILDGAADLVVGSRVLGEREPGALTPHARFGNWLATRLLAGLYGARYTDLGPFRAIRYPALLRLGMKDRDFGWTVEMQIRAARQGLRHTEVPVRYRRRTGRSKISGTFGGSVRAGAKILSTVFAHLLDPSSPAGVP</sequence>
<dbReference type="SUPFAM" id="SSF53448">
    <property type="entry name" value="Nucleotide-diphospho-sugar transferases"/>
    <property type="match status" value="1"/>
</dbReference>
<dbReference type="EMBL" id="VBOR01000121">
    <property type="protein sequence ID" value="TMQ47214.1"/>
    <property type="molecule type" value="Genomic_DNA"/>
</dbReference>
<dbReference type="PANTHER" id="PTHR48090:SF7">
    <property type="entry name" value="RFBJ PROTEIN"/>
    <property type="match status" value="1"/>
</dbReference>
<dbReference type="Gene3D" id="3.90.550.10">
    <property type="entry name" value="Spore Coat Polysaccharide Biosynthesis Protein SpsA, Chain A"/>
    <property type="match status" value="1"/>
</dbReference>
<comment type="caution">
    <text evidence="2">The sequence shown here is derived from an EMBL/GenBank/DDBJ whole genome shotgun (WGS) entry which is preliminary data.</text>
</comment>
<reference evidence="2 3" key="1">
    <citation type="journal article" date="2019" name="Nat. Microbiol.">
        <title>Mediterranean grassland soil C-N compound turnover is dependent on rainfall and depth, and is mediated by genomically divergent microorganisms.</title>
        <authorList>
            <person name="Diamond S."/>
            <person name="Andeer P.F."/>
            <person name="Li Z."/>
            <person name="Crits-Christoph A."/>
            <person name="Burstein D."/>
            <person name="Anantharaman K."/>
            <person name="Lane K.R."/>
            <person name="Thomas B.C."/>
            <person name="Pan C."/>
            <person name="Northen T.R."/>
            <person name="Banfield J.F."/>
        </authorList>
    </citation>
    <scope>NUCLEOTIDE SEQUENCE [LARGE SCALE GENOMIC DNA]</scope>
    <source>
        <strain evidence="2">WS_1</strain>
    </source>
</reference>
<dbReference type="InterPro" id="IPR050256">
    <property type="entry name" value="Glycosyltransferase_2"/>
</dbReference>
<dbReference type="CDD" id="cd04179">
    <property type="entry name" value="DPM_DPG-synthase_like"/>
    <property type="match status" value="1"/>
</dbReference>
<dbReference type="InterPro" id="IPR029044">
    <property type="entry name" value="Nucleotide-diphossugar_trans"/>
</dbReference>
<evidence type="ECO:0000313" key="3">
    <source>
        <dbReference type="Proteomes" id="UP000316292"/>
    </source>
</evidence>
<dbReference type="PANTHER" id="PTHR48090">
    <property type="entry name" value="UNDECAPRENYL-PHOSPHATE 4-DEOXY-4-FORMAMIDO-L-ARABINOSE TRANSFERASE-RELATED"/>
    <property type="match status" value="1"/>
</dbReference>
<dbReference type="Proteomes" id="UP000316292">
    <property type="component" value="Unassembled WGS sequence"/>
</dbReference>
<proteinExistence type="predicted"/>
<name>A0A538S767_UNCEI</name>
<dbReference type="InterPro" id="IPR001173">
    <property type="entry name" value="Glyco_trans_2-like"/>
</dbReference>
<keyword evidence="2" id="KW-0808">Transferase</keyword>
<dbReference type="AlphaFoldDB" id="A0A538S767"/>
<evidence type="ECO:0000259" key="1">
    <source>
        <dbReference type="Pfam" id="PF00535"/>
    </source>
</evidence>
<protein>
    <submittedName>
        <fullName evidence="2">Glycosyltransferase</fullName>
    </submittedName>
</protein>
<dbReference type="GO" id="GO:0016740">
    <property type="term" value="F:transferase activity"/>
    <property type="evidence" value="ECO:0007669"/>
    <property type="project" value="UniProtKB-KW"/>
</dbReference>
<gene>
    <name evidence="2" type="ORF">E6K71_10540</name>
</gene>
<evidence type="ECO:0000313" key="2">
    <source>
        <dbReference type="EMBL" id="TMQ47214.1"/>
    </source>
</evidence>
<feature type="domain" description="Glycosyltransferase 2-like" evidence="1">
    <location>
        <begin position="5"/>
        <end position="140"/>
    </location>
</feature>
<dbReference type="Pfam" id="PF00535">
    <property type="entry name" value="Glycos_transf_2"/>
    <property type="match status" value="1"/>
</dbReference>
<organism evidence="2 3">
    <name type="scientific">Eiseniibacteriota bacterium</name>
    <dbReference type="NCBI Taxonomy" id="2212470"/>
    <lineage>
        <taxon>Bacteria</taxon>
        <taxon>Candidatus Eiseniibacteriota</taxon>
    </lineage>
</organism>
<accession>A0A538S767</accession>